<accession>A0A4Q0ZDA6</accession>
<evidence type="ECO:0000256" key="1">
    <source>
        <dbReference type="ARBA" id="ARBA00023125"/>
    </source>
</evidence>
<evidence type="ECO:0000256" key="2">
    <source>
        <dbReference type="PROSITE-ProRule" id="PRU00335"/>
    </source>
</evidence>
<dbReference type="RefSeq" id="WP_128986300.1">
    <property type="nucleotide sequence ID" value="NZ_PDJZ01000005.1"/>
</dbReference>
<evidence type="ECO:0000313" key="5">
    <source>
        <dbReference type="Proteomes" id="UP000290870"/>
    </source>
</evidence>
<dbReference type="Pfam" id="PF00440">
    <property type="entry name" value="TetR_N"/>
    <property type="match status" value="1"/>
</dbReference>
<organism evidence="4 5">
    <name type="scientific">Arcobacter cloacae</name>
    <dbReference type="NCBI Taxonomy" id="1054034"/>
    <lineage>
        <taxon>Bacteria</taxon>
        <taxon>Pseudomonadati</taxon>
        <taxon>Campylobacterota</taxon>
        <taxon>Epsilonproteobacteria</taxon>
        <taxon>Campylobacterales</taxon>
        <taxon>Arcobacteraceae</taxon>
        <taxon>Arcobacter</taxon>
    </lineage>
</organism>
<proteinExistence type="predicted"/>
<dbReference type="InterPro" id="IPR009057">
    <property type="entry name" value="Homeodomain-like_sf"/>
</dbReference>
<dbReference type="AlphaFoldDB" id="A0A4Q0ZDA6"/>
<sequence>MKNKINEEINRVKRDLYLKQASDYFDKYGYKNFKISQLAKELETSVGTIYNLFNSKDDLYLEYLILKLQNFMNSLNEKQTNDAWSNLELYLSCKYEIFMQIDKNRDTTIITDPYFFHKLDISNHKIVDDIYNFLIKQFKKLYPNSKMDYKHIAILFKKLSDGFIESYLLGKYDTKDVIKDTMNIFFKGLANKK</sequence>
<feature type="DNA-binding region" description="H-T-H motif" evidence="2">
    <location>
        <begin position="34"/>
        <end position="53"/>
    </location>
</feature>
<dbReference type="GO" id="GO:0003677">
    <property type="term" value="F:DNA binding"/>
    <property type="evidence" value="ECO:0007669"/>
    <property type="project" value="UniProtKB-UniRule"/>
</dbReference>
<name>A0A4Q0ZDA6_9BACT</name>
<dbReference type="PROSITE" id="PS50977">
    <property type="entry name" value="HTH_TETR_2"/>
    <property type="match status" value="1"/>
</dbReference>
<gene>
    <name evidence="4" type="ORF">CRU90_05600</name>
</gene>
<dbReference type="InterPro" id="IPR001647">
    <property type="entry name" value="HTH_TetR"/>
</dbReference>
<keyword evidence="1 2" id="KW-0238">DNA-binding</keyword>
<feature type="domain" description="HTH tetR-type" evidence="3">
    <location>
        <begin position="11"/>
        <end position="71"/>
    </location>
</feature>
<reference evidence="4 5" key="1">
    <citation type="submission" date="2017-10" db="EMBL/GenBank/DDBJ databases">
        <title>Genomics of the genus Arcobacter.</title>
        <authorList>
            <person name="Perez-Cataluna A."/>
            <person name="Figueras M.J."/>
        </authorList>
    </citation>
    <scope>NUCLEOTIDE SEQUENCE [LARGE SCALE GENOMIC DNA]</scope>
    <source>
        <strain evidence="4 5">F26</strain>
    </source>
</reference>
<dbReference type="EMBL" id="PDJZ01000005">
    <property type="protein sequence ID" value="RXJ84343.1"/>
    <property type="molecule type" value="Genomic_DNA"/>
</dbReference>
<dbReference type="SUPFAM" id="SSF46689">
    <property type="entry name" value="Homeodomain-like"/>
    <property type="match status" value="1"/>
</dbReference>
<evidence type="ECO:0000259" key="3">
    <source>
        <dbReference type="PROSITE" id="PS50977"/>
    </source>
</evidence>
<comment type="caution">
    <text evidence="4">The sequence shown here is derived from an EMBL/GenBank/DDBJ whole genome shotgun (WGS) entry which is preliminary data.</text>
</comment>
<dbReference type="Gene3D" id="1.10.357.10">
    <property type="entry name" value="Tetracycline Repressor, domain 2"/>
    <property type="match status" value="1"/>
</dbReference>
<protein>
    <recommendedName>
        <fullName evidence="3">HTH tetR-type domain-containing protein</fullName>
    </recommendedName>
</protein>
<dbReference type="OrthoDB" id="9812484at2"/>
<dbReference type="Proteomes" id="UP000290870">
    <property type="component" value="Unassembled WGS sequence"/>
</dbReference>
<evidence type="ECO:0000313" key="4">
    <source>
        <dbReference type="EMBL" id="RXJ84343.1"/>
    </source>
</evidence>